<dbReference type="GO" id="GO:0097352">
    <property type="term" value="P:autophagosome maturation"/>
    <property type="evidence" value="ECO:0007669"/>
    <property type="project" value="TreeGrafter"/>
</dbReference>
<reference evidence="4" key="2">
    <citation type="journal article" date="2022" name="Hortic Res">
        <title>The genome of Dioscorea zingiberensis sheds light on the biosynthesis, origin and evolution of the medicinally important diosgenin saponins.</title>
        <authorList>
            <person name="Li Y."/>
            <person name="Tan C."/>
            <person name="Li Z."/>
            <person name="Guo J."/>
            <person name="Li S."/>
            <person name="Chen X."/>
            <person name="Wang C."/>
            <person name="Dai X."/>
            <person name="Yang H."/>
            <person name="Song W."/>
            <person name="Hou L."/>
            <person name="Xu J."/>
            <person name="Tong Z."/>
            <person name="Xu A."/>
            <person name="Yuan X."/>
            <person name="Wang W."/>
            <person name="Yang Q."/>
            <person name="Chen L."/>
            <person name="Sun Z."/>
            <person name="Wang K."/>
            <person name="Pan B."/>
            <person name="Chen J."/>
            <person name="Bao Y."/>
            <person name="Liu F."/>
            <person name="Qi X."/>
            <person name="Gang D.R."/>
            <person name="Wen J."/>
            <person name="Li J."/>
        </authorList>
    </citation>
    <scope>NUCLEOTIDE SEQUENCE</scope>
    <source>
        <strain evidence="4">Dzin_1.0</strain>
    </source>
</reference>
<evidence type="ECO:0000313" key="5">
    <source>
        <dbReference type="Proteomes" id="UP001085076"/>
    </source>
</evidence>
<protein>
    <recommendedName>
        <fullName evidence="3">ATPase AAA-type core domain-containing protein</fullName>
    </recommendedName>
</protein>
<dbReference type="GO" id="GO:0016887">
    <property type="term" value="F:ATP hydrolysis activity"/>
    <property type="evidence" value="ECO:0007669"/>
    <property type="project" value="InterPro"/>
</dbReference>
<dbReference type="SUPFAM" id="SSF54585">
    <property type="entry name" value="Cdc48 domain 2-like"/>
    <property type="match status" value="1"/>
</dbReference>
<name>A0A9D5BZQ1_9LILI</name>
<comment type="caution">
    <text evidence="4">The sequence shown here is derived from an EMBL/GenBank/DDBJ whole genome shotgun (WGS) entry which is preliminary data.</text>
</comment>
<sequence>MANSGEGSSSDLKGTKRDFSTAILERKKAVNRLIVDEAINDDNSMVAMNPETMEKLQPFRGDTILLKGILVILMYMLPMDDTVEGVTGNLFDAYLKHKFTSTSYFLEAYRPVRKGDLFLVRGGMRSVEFKVIATDQENIGKPVKREDEDRLDEVGYDDVGGVLTTWPAAIYVPKKKNGPEITSKLAGESESNLRKAFEEAEKNAPSIIFIVSQLLTLMDDSNLGLIIDPALRRFGRFDREIDTGVADEVGRLEVLWIHTKNMKLAEDVKLLLTALQCIREKMDIIDLEDDSIDAEILNSMAVTNELQFFFFEKDNELHFETALGTCNPSALHETVVEVPNVSWDDLEGFRMSRGNFRRVYNIQLGILRSLRSSGCPHLRECFSMGRLAVARLC</sequence>
<dbReference type="EMBL" id="JAGGNH010000009">
    <property type="protein sequence ID" value="KAJ0963625.1"/>
    <property type="molecule type" value="Genomic_DNA"/>
</dbReference>
<evidence type="ECO:0000259" key="3">
    <source>
        <dbReference type="Pfam" id="PF00004"/>
    </source>
</evidence>
<dbReference type="InterPro" id="IPR029067">
    <property type="entry name" value="CDC48_domain_2-like_sf"/>
</dbReference>
<keyword evidence="1" id="KW-0547">Nucleotide-binding</keyword>
<dbReference type="GO" id="GO:0005634">
    <property type="term" value="C:nucleus"/>
    <property type="evidence" value="ECO:0007669"/>
    <property type="project" value="TreeGrafter"/>
</dbReference>
<dbReference type="GO" id="GO:0051228">
    <property type="term" value="P:mitotic spindle disassembly"/>
    <property type="evidence" value="ECO:0007669"/>
    <property type="project" value="TreeGrafter"/>
</dbReference>
<dbReference type="Gene3D" id="3.10.330.10">
    <property type="match status" value="1"/>
</dbReference>
<feature type="domain" description="ATPase AAA-type core" evidence="3">
    <location>
        <begin position="176"/>
        <end position="210"/>
    </location>
</feature>
<gene>
    <name evidence="4" type="ORF">J5N97_028747</name>
</gene>
<dbReference type="Gene3D" id="1.10.8.60">
    <property type="match status" value="1"/>
</dbReference>
<keyword evidence="5" id="KW-1185">Reference proteome</keyword>
<dbReference type="Proteomes" id="UP001085076">
    <property type="component" value="Miscellaneous, Linkage group lg09"/>
</dbReference>
<reference evidence="4" key="1">
    <citation type="submission" date="2021-03" db="EMBL/GenBank/DDBJ databases">
        <authorList>
            <person name="Li Z."/>
            <person name="Yang C."/>
        </authorList>
    </citation>
    <scope>NUCLEOTIDE SEQUENCE</scope>
    <source>
        <strain evidence="4">Dzin_1.0</strain>
        <tissue evidence="4">Leaf</tissue>
    </source>
</reference>
<dbReference type="GO" id="GO:0034098">
    <property type="term" value="C:VCP-NPL4-UFD1 AAA ATPase complex"/>
    <property type="evidence" value="ECO:0007669"/>
    <property type="project" value="TreeGrafter"/>
</dbReference>
<evidence type="ECO:0000256" key="2">
    <source>
        <dbReference type="ARBA" id="ARBA00022840"/>
    </source>
</evidence>
<dbReference type="OrthoDB" id="27435at2759"/>
<evidence type="ECO:0000256" key="1">
    <source>
        <dbReference type="ARBA" id="ARBA00022741"/>
    </source>
</evidence>
<accession>A0A9D5BZQ1</accession>
<dbReference type="InterPro" id="IPR003959">
    <property type="entry name" value="ATPase_AAA_core"/>
</dbReference>
<dbReference type="GO" id="GO:0030970">
    <property type="term" value="P:retrograde protein transport, ER to cytosol"/>
    <property type="evidence" value="ECO:0007669"/>
    <property type="project" value="TreeGrafter"/>
</dbReference>
<dbReference type="SUPFAM" id="SSF52540">
    <property type="entry name" value="P-loop containing nucleoside triphosphate hydrolases"/>
    <property type="match status" value="1"/>
</dbReference>
<dbReference type="GO" id="GO:0031593">
    <property type="term" value="F:polyubiquitin modification-dependent protein binding"/>
    <property type="evidence" value="ECO:0007669"/>
    <property type="project" value="TreeGrafter"/>
</dbReference>
<dbReference type="GO" id="GO:0005524">
    <property type="term" value="F:ATP binding"/>
    <property type="evidence" value="ECO:0007669"/>
    <property type="project" value="UniProtKB-KW"/>
</dbReference>
<dbReference type="InterPro" id="IPR050168">
    <property type="entry name" value="AAA_ATPase_domain"/>
</dbReference>
<dbReference type="SUPFAM" id="SSF50692">
    <property type="entry name" value="ADC-like"/>
    <property type="match status" value="1"/>
</dbReference>
<dbReference type="PANTHER" id="PTHR23077:SF171">
    <property type="entry name" value="NUCLEAR VALOSIN-CONTAINING PROTEIN-LIKE"/>
    <property type="match status" value="1"/>
</dbReference>
<organism evidence="4 5">
    <name type="scientific">Dioscorea zingiberensis</name>
    <dbReference type="NCBI Taxonomy" id="325984"/>
    <lineage>
        <taxon>Eukaryota</taxon>
        <taxon>Viridiplantae</taxon>
        <taxon>Streptophyta</taxon>
        <taxon>Embryophyta</taxon>
        <taxon>Tracheophyta</taxon>
        <taxon>Spermatophyta</taxon>
        <taxon>Magnoliopsida</taxon>
        <taxon>Liliopsida</taxon>
        <taxon>Dioscoreales</taxon>
        <taxon>Dioscoreaceae</taxon>
        <taxon>Dioscorea</taxon>
    </lineage>
</organism>
<dbReference type="InterPro" id="IPR009010">
    <property type="entry name" value="Asp_de-COase-like_dom_sf"/>
</dbReference>
<dbReference type="AlphaFoldDB" id="A0A9D5BZQ1"/>
<dbReference type="GO" id="GO:0005829">
    <property type="term" value="C:cytosol"/>
    <property type="evidence" value="ECO:0007669"/>
    <property type="project" value="TreeGrafter"/>
</dbReference>
<dbReference type="Gene3D" id="3.40.50.300">
    <property type="entry name" value="P-loop containing nucleotide triphosphate hydrolases"/>
    <property type="match status" value="2"/>
</dbReference>
<evidence type="ECO:0000313" key="4">
    <source>
        <dbReference type="EMBL" id="KAJ0963625.1"/>
    </source>
</evidence>
<dbReference type="InterPro" id="IPR027417">
    <property type="entry name" value="P-loop_NTPase"/>
</dbReference>
<keyword evidence="2" id="KW-0067">ATP-binding</keyword>
<dbReference type="Pfam" id="PF00004">
    <property type="entry name" value="AAA"/>
    <property type="match status" value="1"/>
</dbReference>
<dbReference type="PANTHER" id="PTHR23077">
    <property type="entry name" value="AAA-FAMILY ATPASE"/>
    <property type="match status" value="1"/>
</dbReference>
<dbReference type="FunFam" id="3.10.330.10:FF:000001">
    <property type="entry name" value="Cell division control 48"/>
    <property type="match status" value="1"/>
</dbReference>
<proteinExistence type="predicted"/>
<dbReference type="FunFam" id="2.40.40.20:FF:000003">
    <property type="entry name" value="Transitional endoplasmic reticulum ATPase"/>
    <property type="match status" value="1"/>
</dbReference>